<keyword evidence="3" id="KW-1185">Reference proteome</keyword>
<dbReference type="NCBIfam" id="NF038020">
    <property type="entry name" value="HeR"/>
    <property type="match status" value="1"/>
</dbReference>
<dbReference type="AlphaFoldDB" id="A0A1G9XSP3"/>
<dbReference type="STRING" id="996166.SAMN05192554_111118"/>
<feature type="transmembrane region" description="Helical" evidence="1">
    <location>
        <begin position="154"/>
        <end position="171"/>
    </location>
</feature>
<feature type="transmembrane region" description="Helical" evidence="1">
    <location>
        <begin position="89"/>
        <end position="116"/>
    </location>
</feature>
<protein>
    <recommendedName>
        <fullName evidence="4">Heliorhodopsin HeR</fullName>
    </recommendedName>
</protein>
<dbReference type="InterPro" id="IPR041113">
    <property type="entry name" value="Heliorhodopsin"/>
</dbReference>
<accession>A0A1G9XSP3</accession>
<organism evidence="2 3">
    <name type="scientific">Haloarchaeobius iranensis</name>
    <dbReference type="NCBI Taxonomy" id="996166"/>
    <lineage>
        <taxon>Archaea</taxon>
        <taxon>Methanobacteriati</taxon>
        <taxon>Methanobacteriota</taxon>
        <taxon>Stenosarchaea group</taxon>
        <taxon>Halobacteria</taxon>
        <taxon>Halobacteriales</taxon>
        <taxon>Halorubellaceae</taxon>
        <taxon>Haloarchaeobius</taxon>
    </lineage>
</organism>
<proteinExistence type="predicted"/>
<feature type="transmembrane region" description="Helical" evidence="1">
    <location>
        <begin position="37"/>
        <end position="55"/>
    </location>
</feature>
<dbReference type="EMBL" id="FNIA01000011">
    <property type="protein sequence ID" value="SDM99788.1"/>
    <property type="molecule type" value="Genomic_DNA"/>
</dbReference>
<evidence type="ECO:0000313" key="2">
    <source>
        <dbReference type="EMBL" id="SDM99788.1"/>
    </source>
</evidence>
<gene>
    <name evidence="2" type="ORF">SAMN05192554_111118</name>
</gene>
<reference evidence="2 3" key="1">
    <citation type="submission" date="2016-10" db="EMBL/GenBank/DDBJ databases">
        <authorList>
            <person name="de Groot N.N."/>
        </authorList>
    </citation>
    <scope>NUCLEOTIDE SEQUENCE [LARGE SCALE GENOMIC DNA]</scope>
    <source>
        <strain evidence="3">EB21,IBRC-M 10013,KCTC 4048</strain>
    </source>
</reference>
<evidence type="ECO:0000313" key="3">
    <source>
        <dbReference type="Proteomes" id="UP000199370"/>
    </source>
</evidence>
<feature type="transmembrane region" description="Helical" evidence="1">
    <location>
        <begin position="183"/>
        <end position="209"/>
    </location>
</feature>
<dbReference type="Proteomes" id="UP000199370">
    <property type="component" value="Unassembled WGS sequence"/>
</dbReference>
<feature type="transmembrane region" description="Helical" evidence="1">
    <location>
        <begin position="128"/>
        <end position="148"/>
    </location>
</feature>
<feature type="transmembrane region" description="Helical" evidence="1">
    <location>
        <begin position="221"/>
        <end position="240"/>
    </location>
</feature>
<keyword evidence="1" id="KW-0812">Transmembrane</keyword>
<name>A0A1G9XSP3_9EURY</name>
<evidence type="ECO:0000256" key="1">
    <source>
        <dbReference type="SAM" id="Phobius"/>
    </source>
</evidence>
<keyword evidence="1" id="KW-0472">Membrane</keyword>
<evidence type="ECO:0008006" key="4">
    <source>
        <dbReference type="Google" id="ProtNLM"/>
    </source>
</evidence>
<sequence>MGTGSNLSVRGHSLIAIEFLAVGMAPSNQPYRRLRQFNAAMAVLHFVQGALMIYLSTSLKWTITVTRLDFQADAQRLEPVLEPWTTIQLSYLVAAFLLISALAHLLIATVLYDSYVSYLERGMNPYRWYEYAVSASVMIVVIAMLAGVWDLGTLVALFSLVAVMNLMGWMMELHNQTTERTDWTAYIIGSFAGLVPWVVIAITILSTVAGSDGGGPPDFVLAIYASLFVFFNLFAINMVLQYRETWKWEDYLFGEKSYIVLSLVAKSLLAWQVFFGALNAPV</sequence>
<keyword evidence="1" id="KW-1133">Transmembrane helix</keyword>
<dbReference type="Pfam" id="PF18761">
    <property type="entry name" value="Heliorhodopsin"/>
    <property type="match status" value="1"/>
</dbReference>
<feature type="transmembrane region" description="Helical" evidence="1">
    <location>
        <begin position="260"/>
        <end position="278"/>
    </location>
</feature>